<dbReference type="Gene3D" id="3.30.70.100">
    <property type="match status" value="1"/>
</dbReference>
<comment type="similarity">
    <text evidence="2">Belongs to the MscS (TC 1.A.23) family.</text>
</comment>
<dbReference type="EMBL" id="AVFL01000016">
    <property type="protein sequence ID" value="EWY38704.1"/>
    <property type="molecule type" value="Genomic_DNA"/>
</dbReference>
<comment type="subcellular location">
    <subcellularLocation>
        <location evidence="1">Cell membrane</location>
        <topology evidence="1">Multi-pass membrane protein</topology>
    </subcellularLocation>
</comment>
<dbReference type="InterPro" id="IPR023408">
    <property type="entry name" value="MscS_beta-dom_sf"/>
</dbReference>
<evidence type="ECO:0000256" key="5">
    <source>
        <dbReference type="ARBA" id="ARBA00022989"/>
    </source>
</evidence>
<evidence type="ECO:0000256" key="7">
    <source>
        <dbReference type="SAM" id="Phobius"/>
    </source>
</evidence>
<dbReference type="InterPro" id="IPR010920">
    <property type="entry name" value="LSM_dom_sf"/>
</dbReference>
<dbReference type="Pfam" id="PF00924">
    <property type="entry name" value="MS_channel_2nd"/>
    <property type="match status" value="1"/>
</dbReference>
<keyword evidence="3" id="KW-1003">Cell membrane</keyword>
<dbReference type="InterPro" id="IPR011066">
    <property type="entry name" value="MscS_channel_C_sf"/>
</dbReference>
<evidence type="ECO:0000259" key="8">
    <source>
        <dbReference type="Pfam" id="PF00924"/>
    </source>
</evidence>
<feature type="domain" description="Mechanosensitive ion channel MscS" evidence="8">
    <location>
        <begin position="480"/>
        <end position="545"/>
    </location>
</feature>
<dbReference type="GO" id="GO:0005886">
    <property type="term" value="C:plasma membrane"/>
    <property type="evidence" value="ECO:0007669"/>
    <property type="project" value="UniProtKB-SubCell"/>
</dbReference>
<feature type="transmembrane region" description="Helical" evidence="7">
    <location>
        <begin position="84"/>
        <end position="106"/>
    </location>
</feature>
<evidence type="ECO:0000313" key="12">
    <source>
        <dbReference type="Proteomes" id="UP000019486"/>
    </source>
</evidence>
<proteinExistence type="inferred from homology"/>
<dbReference type="AlphaFoldDB" id="W9GY38"/>
<dbReference type="InterPro" id="IPR011014">
    <property type="entry name" value="MscS_channel_TM-2"/>
</dbReference>
<sequence length="675" mass="73528">MRELIDLLDDPTVRGWIEQRRSGPPAPAPVMAADDPGLVSMYATARLMTVKRHLLGLSSALPRVPDELHRAGSVLMLEQRDRGLVRLSPLIAGFALLGLGCELLVWRATGRVRTRLIDARPETVNDRLRLIWRRFMLAAGLVLAFALGSVGSFLAFDWPPLLRTLVLGYLIAFLAVRLALVLGRFLLAPKVERFRIVPVTTSLARFWYRRLALIVGWFAFGYITVEQLEVLGVSLEARQIIGYALGLGLLALGLESVWRSPRSEDEPGGHGGAWLLSGCLVGLWLLWVAQAMAVFWLVVVGVALPKAMELTRRSVRHVLRPSDTGDTAEAPSPGVPGVTAVILERGARAVVLIGAALLLSRAWNIDLIELSSRDTTPTRLLRGVLNASLIVLVADLAWHVAKAVIDGKLAQPRELGDPDGEEARRLSRLRTLLPILRNMLFITVVVVAGLMVLSAMGVEIAPLIAGAGVVGVAIGFGAQTLVKDIISGMFYLLDDAFRVGEYIQSGSYKGTVESFSLRSVKLRHHRGPLYTVPFGDLGAVQNMSRDWVIDKLSINVPYDTDLAAVKKIIKRIGAELASDPEFAPHVIETLKMQGVEQFGDFAIQIRMKMMTKPGEQFVIRRRAYASIKTAFEQNGIHFAFPTVHVSGGSPGAPAEVENAVGHVGLELVRPPAAAP</sequence>
<dbReference type="Gene3D" id="2.30.30.60">
    <property type="match status" value="1"/>
</dbReference>
<dbReference type="Proteomes" id="UP000019486">
    <property type="component" value="Unassembled WGS sequence"/>
</dbReference>
<dbReference type="InterPro" id="IPR049278">
    <property type="entry name" value="MS_channel_C"/>
</dbReference>
<evidence type="ECO:0000256" key="1">
    <source>
        <dbReference type="ARBA" id="ARBA00004651"/>
    </source>
</evidence>
<dbReference type="Pfam" id="PF21088">
    <property type="entry name" value="MS_channel_1st"/>
    <property type="match status" value="1"/>
</dbReference>
<feature type="domain" description="Mechanosensitive ion channel MscS C-terminal" evidence="9">
    <location>
        <begin position="551"/>
        <end position="638"/>
    </location>
</feature>
<keyword evidence="4 7" id="KW-0812">Transmembrane</keyword>
<evidence type="ECO:0000256" key="4">
    <source>
        <dbReference type="ARBA" id="ARBA00022692"/>
    </source>
</evidence>
<comment type="caution">
    <text evidence="11">The sequence shown here is derived from an EMBL/GenBank/DDBJ whole genome shotgun (WGS) entry which is preliminary data.</text>
</comment>
<dbReference type="InterPro" id="IPR045276">
    <property type="entry name" value="YbiO_bact"/>
</dbReference>
<name>W9GY38_9PROT</name>
<dbReference type="STRING" id="1385369.N825_10970"/>
<feature type="transmembrane region" description="Helical" evidence="7">
    <location>
        <begin position="207"/>
        <end position="225"/>
    </location>
</feature>
<evidence type="ECO:0000256" key="3">
    <source>
        <dbReference type="ARBA" id="ARBA00022475"/>
    </source>
</evidence>
<evidence type="ECO:0000256" key="6">
    <source>
        <dbReference type="ARBA" id="ARBA00023136"/>
    </source>
</evidence>
<feature type="transmembrane region" description="Helical" evidence="7">
    <location>
        <begin position="460"/>
        <end position="482"/>
    </location>
</feature>
<protein>
    <submittedName>
        <fullName evidence="11">Mechanosensitive ion channel protein</fullName>
    </submittedName>
</protein>
<evidence type="ECO:0000256" key="2">
    <source>
        <dbReference type="ARBA" id="ARBA00008017"/>
    </source>
</evidence>
<feature type="transmembrane region" description="Helical" evidence="7">
    <location>
        <begin position="166"/>
        <end position="187"/>
    </location>
</feature>
<dbReference type="SUPFAM" id="SSF50182">
    <property type="entry name" value="Sm-like ribonucleoproteins"/>
    <property type="match status" value="1"/>
</dbReference>
<evidence type="ECO:0000259" key="9">
    <source>
        <dbReference type="Pfam" id="PF21082"/>
    </source>
</evidence>
<dbReference type="PANTHER" id="PTHR30460">
    <property type="entry name" value="MODERATE CONDUCTANCE MECHANOSENSITIVE CHANNEL YBIO"/>
    <property type="match status" value="1"/>
</dbReference>
<dbReference type="InterPro" id="IPR006685">
    <property type="entry name" value="MscS_channel_2nd"/>
</dbReference>
<dbReference type="InterPro" id="IPR049142">
    <property type="entry name" value="MS_channel_1st"/>
</dbReference>
<organism evidence="11 12">
    <name type="scientific">Skermanella stibiiresistens SB22</name>
    <dbReference type="NCBI Taxonomy" id="1385369"/>
    <lineage>
        <taxon>Bacteria</taxon>
        <taxon>Pseudomonadati</taxon>
        <taxon>Pseudomonadota</taxon>
        <taxon>Alphaproteobacteria</taxon>
        <taxon>Rhodospirillales</taxon>
        <taxon>Azospirillaceae</taxon>
        <taxon>Skermanella</taxon>
    </lineage>
</organism>
<keyword evidence="12" id="KW-1185">Reference proteome</keyword>
<gene>
    <name evidence="11" type="ORF">N825_10970</name>
</gene>
<dbReference type="SUPFAM" id="SSF82861">
    <property type="entry name" value="Mechanosensitive channel protein MscS (YggB), transmembrane region"/>
    <property type="match status" value="1"/>
</dbReference>
<evidence type="ECO:0000259" key="10">
    <source>
        <dbReference type="Pfam" id="PF21088"/>
    </source>
</evidence>
<feature type="transmembrane region" description="Helical" evidence="7">
    <location>
        <begin position="135"/>
        <end position="154"/>
    </location>
</feature>
<feature type="transmembrane region" description="Helical" evidence="7">
    <location>
        <begin position="435"/>
        <end position="454"/>
    </location>
</feature>
<dbReference type="SUPFAM" id="SSF82689">
    <property type="entry name" value="Mechanosensitive channel protein MscS (YggB), C-terminal domain"/>
    <property type="match status" value="1"/>
</dbReference>
<dbReference type="Pfam" id="PF21082">
    <property type="entry name" value="MS_channel_3rd"/>
    <property type="match status" value="1"/>
</dbReference>
<feature type="domain" description="Mechanosensitive ion channel transmembrane helices 2/3" evidence="10">
    <location>
        <begin position="438"/>
        <end position="479"/>
    </location>
</feature>
<dbReference type="PANTHER" id="PTHR30460:SF0">
    <property type="entry name" value="MODERATE CONDUCTANCE MECHANOSENSITIVE CHANNEL YBIO"/>
    <property type="match status" value="1"/>
</dbReference>
<dbReference type="PATRIC" id="fig|1385369.3.peg.4173"/>
<dbReference type="GO" id="GO:0008381">
    <property type="term" value="F:mechanosensitive monoatomic ion channel activity"/>
    <property type="evidence" value="ECO:0007669"/>
    <property type="project" value="InterPro"/>
</dbReference>
<accession>W9GY38</accession>
<keyword evidence="5 7" id="KW-1133">Transmembrane helix</keyword>
<dbReference type="Gene3D" id="1.10.287.1260">
    <property type="match status" value="1"/>
</dbReference>
<evidence type="ECO:0000313" key="11">
    <source>
        <dbReference type="EMBL" id="EWY38704.1"/>
    </source>
</evidence>
<reference evidence="11 12" key="1">
    <citation type="submission" date="2013-08" db="EMBL/GenBank/DDBJ databases">
        <title>The genome sequence of Skermanella stibiiresistens.</title>
        <authorList>
            <person name="Zhu W."/>
            <person name="Wang G."/>
        </authorList>
    </citation>
    <scope>NUCLEOTIDE SEQUENCE [LARGE SCALE GENOMIC DNA]</scope>
    <source>
        <strain evidence="11 12">SB22</strain>
    </source>
</reference>
<keyword evidence="6 7" id="KW-0472">Membrane</keyword>
<feature type="transmembrane region" description="Helical" evidence="7">
    <location>
        <begin position="293"/>
        <end position="311"/>
    </location>
</feature>